<organism evidence="2 3">
    <name type="scientific">Effrenium voratum</name>
    <dbReference type="NCBI Taxonomy" id="2562239"/>
    <lineage>
        <taxon>Eukaryota</taxon>
        <taxon>Sar</taxon>
        <taxon>Alveolata</taxon>
        <taxon>Dinophyceae</taxon>
        <taxon>Suessiales</taxon>
        <taxon>Symbiodiniaceae</taxon>
        <taxon>Effrenium</taxon>
    </lineage>
</organism>
<feature type="domain" description="Methyltransferase small" evidence="1">
    <location>
        <begin position="715"/>
        <end position="826"/>
    </location>
</feature>
<comment type="caution">
    <text evidence="2">The sequence shown here is derived from an EMBL/GenBank/DDBJ whole genome shotgun (WGS) entry which is preliminary data.</text>
</comment>
<dbReference type="Gene3D" id="3.40.50.150">
    <property type="entry name" value="Vaccinia Virus protein VP39"/>
    <property type="match status" value="1"/>
</dbReference>
<dbReference type="Proteomes" id="UP001178507">
    <property type="component" value="Unassembled WGS sequence"/>
</dbReference>
<evidence type="ECO:0000313" key="3">
    <source>
        <dbReference type="Proteomes" id="UP001178507"/>
    </source>
</evidence>
<name>A0AA36J510_9DINO</name>
<dbReference type="PROSITE" id="PS00092">
    <property type="entry name" value="N6_MTASE"/>
    <property type="match status" value="1"/>
</dbReference>
<dbReference type="GO" id="GO:0008757">
    <property type="term" value="F:S-adenosylmethionine-dependent methyltransferase activity"/>
    <property type="evidence" value="ECO:0007669"/>
    <property type="project" value="UniProtKB-ARBA"/>
</dbReference>
<dbReference type="InterPro" id="IPR007848">
    <property type="entry name" value="Small_mtfrase_dom"/>
</dbReference>
<dbReference type="SUPFAM" id="SSF53335">
    <property type="entry name" value="S-adenosyl-L-methionine-dependent methyltransferases"/>
    <property type="match status" value="1"/>
</dbReference>
<evidence type="ECO:0000259" key="1">
    <source>
        <dbReference type="Pfam" id="PF05175"/>
    </source>
</evidence>
<dbReference type="AlphaFoldDB" id="A0AA36J510"/>
<reference evidence="2" key="1">
    <citation type="submission" date="2023-08" db="EMBL/GenBank/DDBJ databases">
        <authorList>
            <person name="Chen Y."/>
            <person name="Shah S."/>
            <person name="Dougan E. K."/>
            <person name="Thang M."/>
            <person name="Chan C."/>
        </authorList>
    </citation>
    <scope>NUCLEOTIDE SEQUENCE</scope>
</reference>
<proteinExistence type="predicted"/>
<dbReference type="GO" id="GO:0032259">
    <property type="term" value="P:methylation"/>
    <property type="evidence" value="ECO:0007669"/>
    <property type="project" value="InterPro"/>
</dbReference>
<accession>A0AA36J510</accession>
<dbReference type="GO" id="GO:0003676">
    <property type="term" value="F:nucleic acid binding"/>
    <property type="evidence" value="ECO:0007669"/>
    <property type="project" value="InterPro"/>
</dbReference>
<dbReference type="InterPro" id="IPR029063">
    <property type="entry name" value="SAM-dependent_MTases_sf"/>
</dbReference>
<dbReference type="Gene3D" id="3.90.1410.10">
    <property type="entry name" value="set domain protein methyltransferase, domain 1"/>
    <property type="match status" value="1"/>
</dbReference>
<dbReference type="CDD" id="cd02440">
    <property type="entry name" value="AdoMet_MTases"/>
    <property type="match status" value="1"/>
</dbReference>
<evidence type="ECO:0000313" key="2">
    <source>
        <dbReference type="EMBL" id="CAJ1399222.1"/>
    </source>
</evidence>
<dbReference type="Pfam" id="PF05175">
    <property type="entry name" value="MTS"/>
    <property type="match status" value="1"/>
</dbReference>
<sequence length="877" mass="95131">MEYFHGALLNRLAFQDGAFRCTARVLPGEPLLALPLSKCWTAETARRGAELSGLDPELPDSVWLALHLLQKRPALAEKGQPGLLLWDDTELSELTGSLWLPSARLGREDIIAEYHELVEVIDAAVLGQLGVTEESYLWAQATKERCSLHFLDADSNPVDILLPALTLLESNQVHDPEFAAGLARLEVSPEAIGPLVTKVAQEEKEQLLVFYAPEAFEAGAPVYLCHGGLAACHGRVLLERGKVSWGCLELAMELPVQPSKELKEKAAALQPDPPAPGEFLPTEVLAGWTPALLEEEQKTLKLNVRFSKQRPVPRRELELLQAALGGGRAKEALLHGLRSIEELYVDSKEAETPRRKLARALIQEEKQLLGFAKAALEDPAAGFGGAPSRAPGASETDASGKMEVALLRLEGTTCALRRITAVFAALPCDAEAGPLMQELQALRAALAGFPEGNPESVYMRPVAHTSDPALAAHGEATEAVLRARLAACCWEISKLAAERAEPVLMAGVLGEAAVMHLRLLEFQEAHEKLQLSLAASYNDRAFRLERWCQMTLACHAGLCVSGDGWAEAVRSEVGEQLQERLRRAGYTEAALPEAAGVPSILHLVSSRGYELECQMQERGSPQDLVDMIRLWVLRRFMPQETASASCWGLSCSPGCCGCKCSQRCASPTMTRRSSSPRWRSGLWRAFWWPRTMGTSPTTWANLSRGVQGMVALSYAREVTFVDVNERALSFSRFNCALNGLYDRASFVRASVEDLSELEPPFQVILANPPFVPNPDGAATAAGPLYSGGGSDGEMVHRALLQKAGQLLAPGGLLCTVAEVPNPETKLADRVVEWIGEVSAMVKIFLGDPAAAENYWKVATQDGVRHWSAVVTCGACSA</sequence>
<protein>
    <recommendedName>
        <fullName evidence="1">Methyltransferase small domain-containing protein</fullName>
    </recommendedName>
</protein>
<gene>
    <name evidence="2" type="ORF">EVOR1521_LOCUS22796</name>
</gene>
<dbReference type="InterPro" id="IPR046341">
    <property type="entry name" value="SET_dom_sf"/>
</dbReference>
<dbReference type="InterPro" id="IPR002052">
    <property type="entry name" value="DNA_methylase_N6_adenine_CS"/>
</dbReference>
<dbReference type="SUPFAM" id="SSF82199">
    <property type="entry name" value="SET domain"/>
    <property type="match status" value="1"/>
</dbReference>
<keyword evidence="3" id="KW-1185">Reference proteome</keyword>
<dbReference type="EMBL" id="CAUJNA010003328">
    <property type="protein sequence ID" value="CAJ1399222.1"/>
    <property type="molecule type" value="Genomic_DNA"/>
</dbReference>